<accession>A0AAV2GW07</accession>
<proteinExistence type="predicted"/>
<evidence type="ECO:0000313" key="1">
    <source>
        <dbReference type="EMBL" id="CAL1413783.1"/>
    </source>
</evidence>
<name>A0AAV2GW07_9ROSI</name>
<protein>
    <submittedName>
        <fullName evidence="1">Uncharacterized protein</fullName>
    </submittedName>
</protein>
<sequence>MVFKLEIQPTFTGSTRTKFFSMVSLLQSRLQFVLLSPQLKHRVRLGIFFNVHVLVLPTLIMTLRDCLLGEKRGDHDIATYIQALRSRASELALANEVIRDEELIIVCLGGLGPEYSEFFDGIRALDVPPKIET</sequence>
<gene>
    <name evidence="1" type="ORF">LTRI10_LOCUS52988</name>
</gene>
<evidence type="ECO:0000313" key="2">
    <source>
        <dbReference type="Proteomes" id="UP001497516"/>
    </source>
</evidence>
<dbReference type="Proteomes" id="UP001497516">
    <property type="component" value="Chromosome 9"/>
</dbReference>
<reference evidence="1 2" key="1">
    <citation type="submission" date="2024-04" db="EMBL/GenBank/DDBJ databases">
        <authorList>
            <person name="Fracassetti M."/>
        </authorList>
    </citation>
    <scope>NUCLEOTIDE SEQUENCE [LARGE SCALE GENOMIC DNA]</scope>
</reference>
<organism evidence="1 2">
    <name type="scientific">Linum trigynum</name>
    <dbReference type="NCBI Taxonomy" id="586398"/>
    <lineage>
        <taxon>Eukaryota</taxon>
        <taxon>Viridiplantae</taxon>
        <taxon>Streptophyta</taxon>
        <taxon>Embryophyta</taxon>
        <taxon>Tracheophyta</taxon>
        <taxon>Spermatophyta</taxon>
        <taxon>Magnoliopsida</taxon>
        <taxon>eudicotyledons</taxon>
        <taxon>Gunneridae</taxon>
        <taxon>Pentapetalae</taxon>
        <taxon>rosids</taxon>
        <taxon>fabids</taxon>
        <taxon>Malpighiales</taxon>
        <taxon>Linaceae</taxon>
        <taxon>Linum</taxon>
    </lineage>
</organism>
<dbReference type="AlphaFoldDB" id="A0AAV2GW07"/>
<dbReference type="EMBL" id="OZ034822">
    <property type="protein sequence ID" value="CAL1413783.1"/>
    <property type="molecule type" value="Genomic_DNA"/>
</dbReference>
<keyword evidence="2" id="KW-1185">Reference proteome</keyword>